<organism evidence="1 2">
    <name type="scientific">Bacteroides acidifaciens</name>
    <dbReference type="NCBI Taxonomy" id="85831"/>
    <lineage>
        <taxon>Bacteria</taxon>
        <taxon>Pseudomonadati</taxon>
        <taxon>Bacteroidota</taxon>
        <taxon>Bacteroidia</taxon>
        <taxon>Bacteroidales</taxon>
        <taxon>Bacteroidaceae</taxon>
        <taxon>Bacteroides</taxon>
    </lineage>
</organism>
<comment type="caution">
    <text evidence="1">The sequence shown here is derived from an EMBL/GenBank/DDBJ whole genome shotgun (WGS) entry which is preliminary data.</text>
</comment>
<gene>
    <name evidence="1" type="ORF">D7Y07_18945</name>
</gene>
<reference evidence="1 2" key="1">
    <citation type="submission" date="2018-09" db="EMBL/GenBank/DDBJ databases">
        <title>Murine metabolic-syndrome-specific gut microbial biobank.</title>
        <authorList>
            <person name="Liu C."/>
        </authorList>
    </citation>
    <scope>NUCLEOTIDE SEQUENCE [LARGE SCALE GENOMIC DNA]</scope>
    <source>
        <strain evidence="1 2">0.1X-D8-26</strain>
    </source>
</reference>
<evidence type="ECO:0000313" key="2">
    <source>
        <dbReference type="Proteomes" id="UP000267159"/>
    </source>
</evidence>
<dbReference type="EMBL" id="RAZM01000103">
    <property type="protein sequence ID" value="RLT78502.1"/>
    <property type="molecule type" value="Genomic_DNA"/>
</dbReference>
<feature type="non-terminal residue" evidence="1">
    <location>
        <position position="1"/>
    </location>
</feature>
<dbReference type="Proteomes" id="UP000267159">
    <property type="component" value="Unassembled WGS sequence"/>
</dbReference>
<protein>
    <submittedName>
        <fullName evidence="1">Uncharacterized protein</fullName>
    </submittedName>
</protein>
<dbReference type="STRING" id="1235814.GCA_000613385_04681"/>
<evidence type="ECO:0000313" key="1">
    <source>
        <dbReference type="EMBL" id="RLT78502.1"/>
    </source>
</evidence>
<dbReference type="RefSeq" id="WP_220702007.1">
    <property type="nucleotide sequence ID" value="NZ_RAZM01000103.1"/>
</dbReference>
<dbReference type="AlphaFoldDB" id="A0A3L8A627"/>
<accession>A0A3L8A627</accession>
<proteinExistence type="predicted"/>
<name>A0A3L8A627_9BACE</name>
<sequence length="65" mass="7523">LRAKVTLRVLSCPALIAEATMNKGFEEIYEGMRVNRENFCLECVFISEIELAHIHTVKQQNKEQE</sequence>